<dbReference type="SMR" id="A0A7I8X4Z9"/>
<dbReference type="OrthoDB" id="8118055at2759"/>
<keyword evidence="7" id="KW-0326">Glycosidase</keyword>
<dbReference type="InterPro" id="IPR036026">
    <property type="entry name" value="Seven-hairpin_glycosidases"/>
</dbReference>
<dbReference type="GO" id="GO:0005975">
    <property type="term" value="P:carbohydrate metabolic process"/>
    <property type="evidence" value="ECO:0007669"/>
    <property type="project" value="InterPro"/>
</dbReference>
<accession>A0A7I8X4Z9</accession>
<dbReference type="GO" id="GO:0004571">
    <property type="term" value="F:mannosyl-oligosaccharide 1,2-alpha-mannosidase activity"/>
    <property type="evidence" value="ECO:0007669"/>
    <property type="project" value="InterPro"/>
</dbReference>
<comment type="caution">
    <text evidence="9">The sequence shown here is derived from an EMBL/GenBank/DDBJ whole genome shotgun (WGS) entry which is preliminary data.</text>
</comment>
<keyword evidence="7" id="KW-0378">Hydrolase</keyword>
<evidence type="ECO:0000256" key="3">
    <source>
        <dbReference type="ARBA" id="ARBA00022824"/>
    </source>
</evidence>
<dbReference type="GO" id="GO:1904380">
    <property type="term" value="P:endoplasmic reticulum mannose trimming"/>
    <property type="evidence" value="ECO:0007669"/>
    <property type="project" value="InterPro"/>
</dbReference>
<feature type="active site" evidence="5">
    <location>
        <position position="370"/>
    </location>
</feature>
<evidence type="ECO:0000256" key="1">
    <source>
        <dbReference type="ARBA" id="ARBA00004240"/>
    </source>
</evidence>
<organism evidence="9 10">
    <name type="scientific">Bursaphelenchus xylophilus</name>
    <name type="common">Pinewood nematode worm</name>
    <name type="synonym">Aphelenchoides xylophilus</name>
    <dbReference type="NCBI Taxonomy" id="6326"/>
    <lineage>
        <taxon>Eukaryota</taxon>
        <taxon>Metazoa</taxon>
        <taxon>Ecdysozoa</taxon>
        <taxon>Nematoda</taxon>
        <taxon>Chromadorea</taxon>
        <taxon>Rhabditida</taxon>
        <taxon>Tylenchina</taxon>
        <taxon>Tylenchomorpha</taxon>
        <taxon>Aphelenchoidea</taxon>
        <taxon>Aphelenchoididae</taxon>
        <taxon>Bursaphelenchus</taxon>
    </lineage>
</organism>
<keyword evidence="6" id="KW-0479">Metal-binding</keyword>
<dbReference type="Gene3D" id="3.50.30.30">
    <property type="match status" value="1"/>
</dbReference>
<comment type="subcellular location">
    <subcellularLocation>
        <location evidence="1">Endoplasmic reticulum</location>
    </subcellularLocation>
</comment>
<keyword evidence="10" id="KW-1185">Reference proteome</keyword>
<feature type="domain" description="PA" evidence="8">
    <location>
        <begin position="667"/>
        <end position="756"/>
    </location>
</feature>
<dbReference type="Proteomes" id="UP000582659">
    <property type="component" value="Unassembled WGS sequence"/>
</dbReference>
<dbReference type="AlphaFoldDB" id="A0A7I8X4Z9"/>
<dbReference type="Pfam" id="PF01532">
    <property type="entry name" value="Glyco_hydro_47"/>
    <property type="match status" value="1"/>
</dbReference>
<evidence type="ECO:0000256" key="6">
    <source>
        <dbReference type="PIRSR" id="PIRSR601382-2"/>
    </source>
</evidence>
<evidence type="ECO:0000256" key="2">
    <source>
        <dbReference type="ARBA" id="ARBA00007658"/>
    </source>
</evidence>
<dbReference type="PANTHER" id="PTHR45679">
    <property type="entry name" value="ER DEGRADATION-ENHANCING ALPHA-MANNOSIDASE-LIKE PROTEIN 2"/>
    <property type="match status" value="1"/>
</dbReference>
<proteinExistence type="inferred from homology"/>
<evidence type="ECO:0000256" key="4">
    <source>
        <dbReference type="ARBA" id="ARBA00023180"/>
    </source>
</evidence>
<protein>
    <recommendedName>
        <fullName evidence="7">alpha-1,2-Mannosidase</fullName>
        <ecNumber evidence="7">3.2.1.-</ecNumber>
    </recommendedName>
</protein>
<keyword evidence="3" id="KW-0256">Endoplasmic reticulum</keyword>
<dbReference type="Gene3D" id="1.50.10.10">
    <property type="match status" value="1"/>
</dbReference>
<gene>
    <name evidence="9" type="ORF">BXYJ_LOCUS13910</name>
</gene>
<evidence type="ECO:0000259" key="8">
    <source>
        <dbReference type="Pfam" id="PF02225"/>
    </source>
</evidence>
<sequence length="933" mass="106085">MYINAEEAENEILKHKEDLKNQAKEMFMHAYTAYKTQAFMADEIMPISCKPRIRGKTLSRGDVDDSLGNFSLTLVDSLDTLAVLDELDEFEEAAAAIIREVRFDSDFTVSVFETNIRMVGGLISGHLMAKLIQDKHPQRMPWYSDQLLNMAVDLADRLLPAFNSTSGVPYSKINLKRGLSPELKHQSDTCTACAGTIILEFATLSRLTGNPIYEQKSRKAMDFLWNQRNHGSNLMGTVLNVHSGDWIRRDAGIGAGIDSYYEYTLKAYILLGEEDYLHRFNTHYESVMKYLNRGPLFVDVHMHRPTIAARSYMDALLAFWPGVQVLKGDLKGAIEMHEMLYQVIKKHKFLPEAFTHDLQIYWAQHPLRPEFLESTYLLYRATKDPHYLEVAKSVMDSMNQHVRVACGYSAVKDVRSMELLDEMESFVLAETFKYLYMIFAEPTDLLFDPDNYVLTTEAHFLPLTIGESRSPDSLPRRMLIDPDEVIGDDTAKKYQSACPNFASEFRTADELSLYGKGLRTNVKKLLSEVASLGSLAPLLQPSHMDSLNAADVQKKAGDRLRAWAFSTTNADHIAQLKRMGIQIQVLPDGKMQLSHMAQDAENAATALQGVEFIQEMIEFAKNLEKNPPIRVDPLIQLVSDPIFGREIFKASPAQFGPSLETEEVISEVVFAEPNVACSPLTNSEEILGKIAVIRRGECMFQEKARYAQEAGAVGVIVIDNQRGTSSEKSPQFAMSADDKRTDDIKLPSIFLFDYESQRLTNRMRDEPRLLIRMATETLNPAFLFTQFLKGNCCARSPLVRQNKILAVDYKHGLLRIDFWFKRMENAENLEEKQIEEILDEQTELFKIAAKFQDKPDSIRFSGLLRQIAHQILHKNEKIALGQADIRSLKRLIKSVKLQRIPQSVLRLKDRTLRTVICRAEPRNAPICEEVHKN</sequence>
<dbReference type="InterPro" id="IPR003137">
    <property type="entry name" value="PA_domain"/>
</dbReference>
<dbReference type="GO" id="GO:0005509">
    <property type="term" value="F:calcium ion binding"/>
    <property type="evidence" value="ECO:0007669"/>
    <property type="project" value="InterPro"/>
</dbReference>
<dbReference type="InterPro" id="IPR044674">
    <property type="entry name" value="EDEM1/2/3"/>
</dbReference>
<evidence type="ECO:0000313" key="9">
    <source>
        <dbReference type="EMBL" id="CAD5233819.1"/>
    </source>
</evidence>
<dbReference type="Proteomes" id="UP000659654">
    <property type="component" value="Unassembled WGS sequence"/>
</dbReference>
<feature type="active site" description="Proton donor" evidence="5">
    <location>
        <position position="113"/>
    </location>
</feature>
<dbReference type="EC" id="3.2.1.-" evidence="7"/>
<comment type="cofactor">
    <cofactor evidence="6">
        <name>Ca(2+)</name>
        <dbReference type="ChEBI" id="CHEBI:29108"/>
    </cofactor>
</comment>
<feature type="active site" evidence="5">
    <location>
        <position position="258"/>
    </location>
</feature>
<comment type="similarity">
    <text evidence="2 7">Belongs to the glycosyl hydrolase 47 family.</text>
</comment>
<dbReference type="InterPro" id="IPR046450">
    <property type="entry name" value="PA_dom_sf"/>
</dbReference>
<feature type="active site" description="Proton donor" evidence="5">
    <location>
        <position position="352"/>
    </location>
</feature>
<dbReference type="SUPFAM" id="SSF48225">
    <property type="entry name" value="Seven-hairpin glycosidases"/>
    <property type="match status" value="1"/>
</dbReference>
<dbReference type="InterPro" id="IPR001382">
    <property type="entry name" value="Glyco_hydro_47"/>
</dbReference>
<keyword evidence="6" id="KW-0106">Calcium</keyword>
<reference evidence="9" key="1">
    <citation type="submission" date="2020-09" db="EMBL/GenBank/DDBJ databases">
        <authorList>
            <person name="Kikuchi T."/>
        </authorList>
    </citation>
    <scope>NUCLEOTIDE SEQUENCE</scope>
    <source>
        <strain evidence="9">Ka4C1</strain>
    </source>
</reference>
<dbReference type="PANTHER" id="PTHR45679:SF2">
    <property type="entry name" value="ER DEGRADATION-ENHANCING ALPHA-MANNOSIDASE-LIKE PROTEIN 3"/>
    <property type="match status" value="1"/>
</dbReference>
<name>A0A7I8X4Z9_BURXY</name>
<dbReference type="Pfam" id="PF02225">
    <property type="entry name" value="PA"/>
    <property type="match status" value="1"/>
</dbReference>
<dbReference type="InterPro" id="IPR012341">
    <property type="entry name" value="6hp_glycosidase-like_sf"/>
</dbReference>
<feature type="binding site" evidence="6">
    <location>
        <position position="456"/>
    </location>
    <ligand>
        <name>Ca(2+)</name>
        <dbReference type="ChEBI" id="CHEBI:29108"/>
    </ligand>
</feature>
<dbReference type="EMBL" id="CAJFDI010000006">
    <property type="protein sequence ID" value="CAD5233819.1"/>
    <property type="molecule type" value="Genomic_DNA"/>
</dbReference>
<dbReference type="GO" id="GO:0016020">
    <property type="term" value="C:membrane"/>
    <property type="evidence" value="ECO:0007669"/>
    <property type="project" value="InterPro"/>
</dbReference>
<evidence type="ECO:0000256" key="7">
    <source>
        <dbReference type="RuleBase" id="RU361193"/>
    </source>
</evidence>
<dbReference type="SUPFAM" id="SSF52025">
    <property type="entry name" value="PA domain"/>
    <property type="match status" value="1"/>
</dbReference>
<evidence type="ECO:0000313" key="10">
    <source>
        <dbReference type="Proteomes" id="UP000659654"/>
    </source>
</evidence>
<evidence type="ECO:0000256" key="5">
    <source>
        <dbReference type="PIRSR" id="PIRSR601382-1"/>
    </source>
</evidence>
<dbReference type="GO" id="GO:0044322">
    <property type="term" value="C:endoplasmic reticulum quality control compartment"/>
    <property type="evidence" value="ECO:0007669"/>
    <property type="project" value="GOC"/>
</dbReference>
<dbReference type="EMBL" id="CAJFCV020000006">
    <property type="protein sequence ID" value="CAG9129251.1"/>
    <property type="molecule type" value="Genomic_DNA"/>
</dbReference>
<keyword evidence="4" id="KW-0325">Glycoprotein</keyword>
<dbReference type="PRINTS" id="PR00747">
    <property type="entry name" value="GLYHDRLASE47"/>
</dbReference>